<reference evidence="1 2" key="1">
    <citation type="journal article" date="2016" name="Appl. Microbiol. Biotechnol.">
        <title>Characterization of T-DNA insertion mutants with decreased virulence in the entomopathogenic fungus Beauveria bassiana JEF-007.</title>
        <authorList>
            <person name="Kim S."/>
            <person name="Lee S.J."/>
            <person name="Nai Y.S."/>
            <person name="Yu J.S."/>
            <person name="Lee M.R."/>
            <person name="Yang Y.T."/>
            <person name="Kim J.S."/>
        </authorList>
    </citation>
    <scope>NUCLEOTIDE SEQUENCE [LARGE SCALE GENOMIC DNA]</scope>
    <source>
        <strain evidence="1 2">JEF-007</strain>
    </source>
</reference>
<name>A0A2N6NRI0_BEABA</name>
<gene>
    <name evidence="1" type="ORF">BM221_004538</name>
</gene>
<organism evidence="1 2">
    <name type="scientific">Beauveria bassiana</name>
    <name type="common">White muscardine disease fungus</name>
    <name type="synonym">Tritirachium shiotae</name>
    <dbReference type="NCBI Taxonomy" id="176275"/>
    <lineage>
        <taxon>Eukaryota</taxon>
        <taxon>Fungi</taxon>
        <taxon>Dikarya</taxon>
        <taxon>Ascomycota</taxon>
        <taxon>Pezizomycotina</taxon>
        <taxon>Sordariomycetes</taxon>
        <taxon>Hypocreomycetidae</taxon>
        <taxon>Hypocreales</taxon>
        <taxon>Cordycipitaceae</taxon>
        <taxon>Beauveria</taxon>
    </lineage>
</organism>
<protein>
    <submittedName>
        <fullName evidence="1">Uncharacterized protein</fullName>
    </submittedName>
</protein>
<evidence type="ECO:0000313" key="2">
    <source>
        <dbReference type="Proteomes" id="UP000235728"/>
    </source>
</evidence>
<comment type="caution">
    <text evidence="1">The sequence shown here is derived from an EMBL/GenBank/DDBJ whole genome shotgun (WGS) entry which is preliminary data.</text>
</comment>
<sequence length="96" mass="10762">MSFPGWQQTDVRNHNPVGLAIGPSLFGVWKTALPACWRWALESYQLTINICNRSSAEPEVLPDHENLSQWSLLWSRVSTTSTGGWHGSGGMIQYDM</sequence>
<dbReference type="EMBL" id="MRVG01000004">
    <property type="protein sequence ID" value="PMB69891.1"/>
    <property type="molecule type" value="Genomic_DNA"/>
</dbReference>
<proteinExistence type="predicted"/>
<accession>A0A2N6NRI0</accession>
<evidence type="ECO:0000313" key="1">
    <source>
        <dbReference type="EMBL" id="PMB69891.1"/>
    </source>
</evidence>
<dbReference type="AlphaFoldDB" id="A0A2N6NRI0"/>
<dbReference type="Proteomes" id="UP000235728">
    <property type="component" value="Unassembled WGS sequence"/>
</dbReference>